<dbReference type="Pfam" id="PF16790">
    <property type="entry name" value="Phage_clamp_A"/>
    <property type="match status" value="1"/>
</dbReference>
<comment type="subunit">
    <text evidence="1">The sliding-clamp-loader consists of 4 large subunits and 1 small subunit. Interacts with the sliding clamp; this interaction allows the sliding-clamp-loader to open the sliding clamp. Part of the replicase complex that includes the DNA polymerase, the polymerase clamp, the clamp loader complex, the single-stranded DNA binding protein, the primase, the helicase and the helicase assembly factor.</text>
</comment>
<dbReference type="EMBL" id="MN794232">
    <property type="protein sequence ID" value="QHJ74262.1"/>
    <property type="molecule type" value="Genomic_DNA"/>
</dbReference>
<organism evidence="3 4">
    <name type="scientific">Vibrio phage VH1_2019</name>
    <dbReference type="NCBI Taxonomy" id="2686307"/>
    <lineage>
        <taxon>Viruses</taxon>
        <taxon>Duplodnaviria</taxon>
        <taxon>Heunggongvirae</taxon>
        <taxon>Uroviricota</taxon>
        <taxon>Caudoviricetes</taxon>
        <taxon>Pantevenvirales</taxon>
        <taxon>Straboviridae</taxon>
        <taxon>Schizotequatrovirus</taxon>
        <taxon>Schizotequatrovirus KVP40</taxon>
    </lineage>
</organism>
<dbReference type="GO" id="GO:0006260">
    <property type="term" value="P:DNA replication"/>
    <property type="evidence" value="ECO:0007669"/>
    <property type="project" value="InterPro"/>
</dbReference>
<accession>A0A6B9SYN6</accession>
<gene>
    <name evidence="3" type="ORF">VH12019_00343</name>
</gene>
<dbReference type="Gene3D" id="1.20.272.50">
    <property type="entry name" value="Bacteriophage clamp loader A subunit, A' domain"/>
    <property type="match status" value="1"/>
</dbReference>
<proteinExistence type="inferred from homology"/>
<feature type="coiled-coil region" evidence="2">
    <location>
        <begin position="7"/>
        <end position="34"/>
    </location>
</feature>
<keyword evidence="2" id="KW-0175">Coiled coil</keyword>
<dbReference type="GO" id="GO:0003677">
    <property type="term" value="F:DNA binding"/>
    <property type="evidence" value="ECO:0007669"/>
    <property type="project" value="UniProtKB-UniRule"/>
</dbReference>
<dbReference type="GO" id="GO:0003689">
    <property type="term" value="F:DNA clamp loader activity"/>
    <property type="evidence" value="ECO:0007669"/>
    <property type="project" value="UniProtKB-UniRule"/>
</dbReference>
<evidence type="ECO:0000313" key="4">
    <source>
        <dbReference type="Proteomes" id="UP000464957"/>
    </source>
</evidence>
<evidence type="ECO:0000256" key="1">
    <source>
        <dbReference type="HAMAP-Rule" id="MF_04163"/>
    </source>
</evidence>
<sequence>MDIFELLAKGEEAEKAAQNEQAEFEAEMKAAKVKKLSPFDFLNSLYMKDYIMNDDVKSQYQAFMVNRGMSNGIDTVVHAYIMDQVGSKLPPDMQYDYYYHAVRKGKRYNSWAKETKYEAVDMIMEIYQINKQKAIDVLHRLTADELEQLTTWFESRTGGLTR</sequence>
<dbReference type="Proteomes" id="UP000464957">
    <property type="component" value="Segment"/>
</dbReference>
<evidence type="ECO:0000256" key="2">
    <source>
        <dbReference type="SAM" id="Coils"/>
    </source>
</evidence>
<reference evidence="3 4" key="1">
    <citation type="submission" date="2019-12" db="EMBL/GenBank/DDBJ databases">
        <authorList>
            <person name="Harris M."/>
            <person name="Ho T.C."/>
            <person name="Fruchtman H."/>
            <person name="Garin M."/>
            <person name="Kubatin V."/>
            <person name="Lu T."/>
            <person name="Xue L."/>
            <person name="Marr M.T."/>
        </authorList>
    </citation>
    <scope>NUCLEOTIDE SEQUENCE [LARGE SCALE GENOMIC DNA]</scope>
</reference>
<keyword evidence="1" id="KW-1194">Viral DNA replication</keyword>
<comment type="function">
    <text evidence="1">Forms the sliding-clamp-loader together with the small subunit. The clamp loader holds the clamp in an open conformation and places it onto the DNA.</text>
</comment>
<dbReference type="InterPro" id="IPR031868">
    <property type="entry name" value="Phage_clamp_gp62"/>
</dbReference>
<dbReference type="HAMAP" id="MF_04163">
    <property type="entry name" value="T4_Clamp_Loader_S"/>
    <property type="match status" value="1"/>
</dbReference>
<dbReference type="GO" id="GO:0039693">
    <property type="term" value="P:viral DNA genome replication"/>
    <property type="evidence" value="ECO:0007669"/>
    <property type="project" value="UniProtKB-UniRule"/>
</dbReference>
<evidence type="ECO:0000313" key="3">
    <source>
        <dbReference type="EMBL" id="QHJ74262.1"/>
    </source>
</evidence>
<keyword evidence="1" id="KW-0238">DNA-binding</keyword>
<keyword evidence="1" id="KW-0235">DNA replication</keyword>
<name>A0A6B9SYN6_9CAUD</name>
<comment type="similarity">
    <text evidence="1">Belongs to the Tevenvirinae sliding-clamp-loader small subunit family.</text>
</comment>
<protein>
    <recommendedName>
        <fullName evidence="1">Sliding-clamp-loader small subunit</fullName>
    </recommendedName>
    <alternativeName>
        <fullName evidence="1">Clamp loader gp62 subunit</fullName>
    </alternativeName>
</protein>